<protein>
    <submittedName>
        <fullName evidence="1">Helix-turn-helix domain-containing protein</fullName>
    </submittedName>
</protein>
<proteinExistence type="predicted"/>
<dbReference type="Proteomes" id="UP000521676">
    <property type="component" value="Unassembled WGS sequence"/>
</dbReference>
<dbReference type="EMBL" id="JACATZ010000003">
    <property type="protein sequence ID" value="NWJ47634.1"/>
    <property type="molecule type" value="Genomic_DNA"/>
</dbReference>
<dbReference type="AlphaFoldDB" id="A0A8T7M6B5"/>
<keyword evidence="4" id="KW-1185">Reference proteome</keyword>
<dbReference type="RefSeq" id="WP_341471424.1">
    <property type="nucleotide sequence ID" value="NZ_CP128400.1"/>
</dbReference>
<accession>A0A8T7M6B5</accession>
<reference evidence="1 3" key="1">
    <citation type="submission" date="2020-06" db="EMBL/GenBank/DDBJ databases">
        <title>Anoxygenic phototrophic Chloroflexota member uses a Type I reaction center.</title>
        <authorList>
            <person name="Tsuji J.M."/>
            <person name="Shaw N.A."/>
            <person name="Nagashima S."/>
            <person name="Venkiteswaran J."/>
            <person name="Schiff S.L."/>
            <person name="Hanada S."/>
            <person name="Tank M."/>
            <person name="Neufeld J.D."/>
        </authorList>
    </citation>
    <scope>NUCLEOTIDE SEQUENCE [LARGE SCALE GENOMIC DNA]</scope>
    <source>
        <strain evidence="1">L227-S17</strain>
    </source>
</reference>
<evidence type="ECO:0000313" key="3">
    <source>
        <dbReference type="Proteomes" id="UP000521676"/>
    </source>
</evidence>
<gene>
    <name evidence="1" type="ORF">HXX08_17405</name>
    <name evidence="2" type="ORF">OZ401_003165</name>
</gene>
<evidence type="ECO:0000313" key="2">
    <source>
        <dbReference type="EMBL" id="WJW69546.1"/>
    </source>
</evidence>
<dbReference type="Proteomes" id="UP001431572">
    <property type="component" value="Chromosome 2"/>
</dbReference>
<reference evidence="2" key="2">
    <citation type="journal article" date="2024" name="Nature">
        <title>Anoxygenic phototroph of the Chloroflexota uses a type I reaction centre.</title>
        <authorList>
            <person name="Tsuji J.M."/>
            <person name="Shaw N.A."/>
            <person name="Nagashima S."/>
            <person name="Venkiteswaran J.J."/>
            <person name="Schiff S.L."/>
            <person name="Watanabe T."/>
            <person name="Fukui M."/>
            <person name="Hanada S."/>
            <person name="Tank M."/>
            <person name="Neufeld J.D."/>
        </authorList>
    </citation>
    <scope>NUCLEOTIDE SEQUENCE</scope>
    <source>
        <strain evidence="2">L227-S17</strain>
    </source>
</reference>
<dbReference type="EMBL" id="CP128400">
    <property type="protein sequence ID" value="WJW69546.1"/>
    <property type="molecule type" value="Genomic_DNA"/>
</dbReference>
<evidence type="ECO:0000313" key="1">
    <source>
        <dbReference type="EMBL" id="NWJ47634.1"/>
    </source>
</evidence>
<sequence>MQKQALKLYLEGTSFRVIGRLLNVHHQSVINWINAQATNLPPQVSETQATHTIEIDELFTFPTLISKVSCVLLFRHSQ</sequence>
<evidence type="ECO:0000313" key="4">
    <source>
        <dbReference type="Proteomes" id="UP001431572"/>
    </source>
</evidence>
<organism evidence="1 3">
    <name type="scientific">Candidatus Chlorohelix allophototropha</name>
    <dbReference type="NCBI Taxonomy" id="3003348"/>
    <lineage>
        <taxon>Bacteria</taxon>
        <taxon>Bacillati</taxon>
        <taxon>Chloroflexota</taxon>
        <taxon>Chloroflexia</taxon>
        <taxon>Candidatus Chloroheliales</taxon>
        <taxon>Candidatus Chloroheliaceae</taxon>
        <taxon>Candidatus Chlorohelix</taxon>
    </lineage>
</organism>
<name>A0A8T7M6B5_9CHLR</name>